<reference evidence="3" key="1">
    <citation type="journal article" date="2019" name="PLoS Negl. Trop. Dis.">
        <title>Revisiting the worldwide diversity of Leptospira species in the environment.</title>
        <authorList>
            <person name="Vincent A.T."/>
            <person name="Schiettekatte O."/>
            <person name="Bourhy P."/>
            <person name="Veyrier F.J."/>
            <person name="Picardeau M."/>
        </authorList>
    </citation>
    <scope>NUCLEOTIDE SEQUENCE [LARGE SCALE GENOMIC DNA]</scope>
    <source>
        <strain evidence="3">SSW15</strain>
    </source>
</reference>
<comment type="caution">
    <text evidence="3">The sequence shown here is derived from an EMBL/GenBank/DDBJ whole genome shotgun (WGS) entry which is preliminary data.</text>
</comment>
<keyword evidence="4" id="KW-1185">Reference proteome</keyword>
<accession>A0A4R9GII5</accession>
<protein>
    <submittedName>
        <fullName evidence="3">XRE family transcriptional regulator</fullName>
    </submittedName>
</protein>
<gene>
    <name evidence="3" type="ORF">EHO60_08235</name>
</gene>
<dbReference type="InterPro" id="IPR001387">
    <property type="entry name" value="Cro/C1-type_HTH"/>
</dbReference>
<dbReference type="Proteomes" id="UP000298458">
    <property type="component" value="Unassembled WGS sequence"/>
</dbReference>
<feature type="region of interest" description="Disordered" evidence="1">
    <location>
        <begin position="80"/>
        <end position="99"/>
    </location>
</feature>
<evidence type="ECO:0000256" key="1">
    <source>
        <dbReference type="SAM" id="MobiDB-lite"/>
    </source>
</evidence>
<dbReference type="Gene3D" id="1.10.260.40">
    <property type="entry name" value="lambda repressor-like DNA-binding domains"/>
    <property type="match status" value="1"/>
</dbReference>
<feature type="compositionally biased region" description="Basic residues" evidence="1">
    <location>
        <begin position="82"/>
        <end position="99"/>
    </location>
</feature>
<dbReference type="InterPro" id="IPR010982">
    <property type="entry name" value="Lambda_DNA-bd_dom_sf"/>
</dbReference>
<dbReference type="OrthoDB" id="9803379at2"/>
<dbReference type="CDD" id="cd00093">
    <property type="entry name" value="HTH_XRE"/>
    <property type="match status" value="1"/>
</dbReference>
<name>A0A4R9GII5_9LEPT</name>
<dbReference type="GO" id="GO:0003677">
    <property type="term" value="F:DNA binding"/>
    <property type="evidence" value="ECO:0007669"/>
    <property type="project" value="InterPro"/>
</dbReference>
<proteinExistence type="predicted"/>
<evidence type="ECO:0000313" key="3">
    <source>
        <dbReference type="EMBL" id="TGK12604.1"/>
    </source>
</evidence>
<organism evidence="3 4">
    <name type="scientific">Leptospira fletcheri</name>
    <dbReference type="NCBI Taxonomy" id="2484981"/>
    <lineage>
        <taxon>Bacteria</taxon>
        <taxon>Pseudomonadati</taxon>
        <taxon>Spirochaetota</taxon>
        <taxon>Spirochaetia</taxon>
        <taxon>Leptospirales</taxon>
        <taxon>Leptospiraceae</taxon>
        <taxon>Leptospira</taxon>
    </lineage>
</organism>
<evidence type="ECO:0000313" key="4">
    <source>
        <dbReference type="Proteomes" id="UP000298458"/>
    </source>
</evidence>
<dbReference type="SMART" id="SM00530">
    <property type="entry name" value="HTH_XRE"/>
    <property type="match status" value="1"/>
</dbReference>
<dbReference type="SUPFAM" id="SSF47413">
    <property type="entry name" value="lambda repressor-like DNA-binding domains"/>
    <property type="match status" value="1"/>
</dbReference>
<dbReference type="Pfam" id="PF01381">
    <property type="entry name" value="HTH_3"/>
    <property type="match status" value="1"/>
</dbReference>
<dbReference type="EMBL" id="RQET01000004">
    <property type="protein sequence ID" value="TGK12604.1"/>
    <property type="molecule type" value="Genomic_DNA"/>
</dbReference>
<dbReference type="AlphaFoldDB" id="A0A4R9GII5"/>
<feature type="domain" description="HTH cro/C1-type" evidence="2">
    <location>
        <begin position="17"/>
        <end position="71"/>
    </location>
</feature>
<evidence type="ECO:0000259" key="2">
    <source>
        <dbReference type="PROSITE" id="PS50943"/>
    </source>
</evidence>
<sequence>MSKTIYSDEYRRIIDKVRQARLTAELTQEEVAQALEIKQSLVSKIESCQRRLDVLELLELSRFLGKPVEYFFYPSASGRVKSPLRKSLKAASPRKKKRG</sequence>
<dbReference type="PROSITE" id="PS50943">
    <property type="entry name" value="HTH_CROC1"/>
    <property type="match status" value="1"/>
</dbReference>